<dbReference type="Pfam" id="PF00293">
    <property type="entry name" value="NUDIX"/>
    <property type="match status" value="1"/>
</dbReference>
<dbReference type="InterPro" id="IPR015797">
    <property type="entry name" value="NUDIX_hydrolase-like_dom_sf"/>
</dbReference>
<organism evidence="6 7">
    <name type="scientific">Cylindrospermopsis raciborskii CS-505</name>
    <dbReference type="NCBI Taxonomy" id="533240"/>
    <lineage>
        <taxon>Bacteria</taxon>
        <taxon>Bacillati</taxon>
        <taxon>Cyanobacteriota</taxon>
        <taxon>Cyanophyceae</taxon>
        <taxon>Nostocales</taxon>
        <taxon>Aphanizomenonaceae</taxon>
        <taxon>Cylindrospermopsis</taxon>
    </lineage>
</organism>
<name>A0A853MEM0_9CYAN</name>
<comment type="caution">
    <text evidence="6">The sequence shown here is derived from an EMBL/GenBank/DDBJ whole genome shotgun (WGS) entry which is preliminary data.</text>
</comment>
<keyword evidence="4" id="KW-0460">Magnesium</keyword>
<evidence type="ECO:0000256" key="3">
    <source>
        <dbReference type="ARBA" id="ARBA00022801"/>
    </source>
</evidence>
<dbReference type="GO" id="GO:0016462">
    <property type="term" value="F:pyrophosphatase activity"/>
    <property type="evidence" value="ECO:0007669"/>
    <property type="project" value="InterPro"/>
</dbReference>
<keyword evidence="3 6" id="KW-0378">Hydrolase</keyword>
<dbReference type="InterPro" id="IPR000086">
    <property type="entry name" value="NUDIX_hydrolase_dom"/>
</dbReference>
<dbReference type="InterPro" id="IPR047198">
    <property type="entry name" value="DDP-like_NUDIX"/>
</dbReference>
<dbReference type="RefSeq" id="WP_006278262.1">
    <property type="nucleotide sequence ID" value="NZ_ACYA01000059.1"/>
</dbReference>
<evidence type="ECO:0000313" key="7">
    <source>
        <dbReference type="Proteomes" id="UP000093903"/>
    </source>
</evidence>
<comment type="cofactor">
    <cofactor evidence="1">
        <name>Mg(2+)</name>
        <dbReference type="ChEBI" id="CHEBI:18420"/>
    </cofactor>
</comment>
<dbReference type="Gene3D" id="3.90.79.10">
    <property type="entry name" value="Nucleoside Triphosphate Pyrophosphohydrolase"/>
    <property type="match status" value="1"/>
</dbReference>
<dbReference type="PROSITE" id="PS51462">
    <property type="entry name" value="NUDIX"/>
    <property type="match status" value="1"/>
</dbReference>
<evidence type="ECO:0000259" key="5">
    <source>
        <dbReference type="PROSITE" id="PS51462"/>
    </source>
</evidence>
<reference evidence="6 7" key="1">
    <citation type="submission" date="2016-05" db="EMBL/GenBank/DDBJ databases">
        <title>First complete genome of the cyanobacterium Cylindrospermopsis raciborskii CS505, containing a circular chromosome and a single extrachromosomal element.</title>
        <authorList>
            <person name="Fuentes J."/>
            <person name="Tamames J."/>
            <person name="Allen E."/>
            <person name="Plominski A."/>
            <person name="Vasquez M."/>
        </authorList>
    </citation>
    <scope>NUCLEOTIDE SEQUENCE [LARGE SCALE GENOMIC DNA]</scope>
    <source>
        <strain evidence="6 7">CS505</strain>
    </source>
</reference>
<dbReference type="PANTHER" id="PTHR12629">
    <property type="entry name" value="DIPHOSPHOINOSITOL POLYPHOSPHATE PHOSPHOHYDROLASE"/>
    <property type="match status" value="1"/>
</dbReference>
<keyword evidence="2" id="KW-0479">Metal-binding</keyword>
<evidence type="ECO:0000256" key="1">
    <source>
        <dbReference type="ARBA" id="ARBA00001946"/>
    </source>
</evidence>
<proteinExistence type="predicted"/>
<dbReference type="GO" id="GO:0046872">
    <property type="term" value="F:metal ion binding"/>
    <property type="evidence" value="ECO:0007669"/>
    <property type="project" value="UniProtKB-KW"/>
</dbReference>
<dbReference type="Proteomes" id="UP000093903">
    <property type="component" value="Unassembled WGS sequence"/>
</dbReference>
<dbReference type="GO" id="GO:0005737">
    <property type="term" value="C:cytoplasm"/>
    <property type="evidence" value="ECO:0007669"/>
    <property type="project" value="TreeGrafter"/>
</dbReference>
<feature type="domain" description="Nudix hydrolase" evidence="5">
    <location>
        <begin position="7"/>
        <end position="134"/>
    </location>
</feature>
<protein>
    <submittedName>
        <fullName evidence="6">NUDIX hydrolase</fullName>
    </submittedName>
</protein>
<gene>
    <name evidence="6" type="ORF">A9P98_06490</name>
</gene>
<dbReference type="PANTHER" id="PTHR12629:SF0">
    <property type="entry name" value="DIPHOSPHOINOSITOL-POLYPHOSPHATE DIPHOSPHATASE"/>
    <property type="match status" value="1"/>
</dbReference>
<dbReference type="AlphaFoldDB" id="A0A853MEM0"/>
<evidence type="ECO:0000313" key="6">
    <source>
        <dbReference type="EMBL" id="OBU76007.1"/>
    </source>
</evidence>
<sequence length="150" mass="17273">MRKKNNKICKQSGVIPYRLCDGKVEVLLITSRKRQSLVIPKGGICKGMTPPDSAAKEAWEEAGVVGQVNTQKLGAYKYRKRGNIYQVHLFWLPVEKILEDWPEASQRQRIWLDINHAAIIVKENSLKKILQNSQEQVRVFTSERLETHSF</sequence>
<accession>A0A853MEM0</accession>
<dbReference type="CDD" id="cd04666">
    <property type="entry name" value="NUDIX_DIPP2_like_Nudt4"/>
    <property type="match status" value="1"/>
</dbReference>
<dbReference type="SUPFAM" id="SSF55811">
    <property type="entry name" value="Nudix"/>
    <property type="match status" value="1"/>
</dbReference>
<evidence type="ECO:0000256" key="2">
    <source>
        <dbReference type="ARBA" id="ARBA00022723"/>
    </source>
</evidence>
<dbReference type="EMBL" id="LYXA01000001">
    <property type="protein sequence ID" value="OBU76007.1"/>
    <property type="molecule type" value="Genomic_DNA"/>
</dbReference>
<evidence type="ECO:0000256" key="4">
    <source>
        <dbReference type="ARBA" id="ARBA00022842"/>
    </source>
</evidence>